<evidence type="ECO:0000256" key="1">
    <source>
        <dbReference type="ARBA" id="ARBA00007189"/>
    </source>
</evidence>
<keyword evidence="4" id="KW-1185">Reference proteome</keyword>
<proteinExistence type="inferred from homology"/>
<dbReference type="EMBL" id="SADE01000001">
    <property type="protein sequence ID" value="RVU39433.1"/>
    <property type="molecule type" value="Genomic_DNA"/>
</dbReference>
<protein>
    <submittedName>
        <fullName evidence="3">DUF2325 domain-containing protein</fullName>
    </submittedName>
</protein>
<comment type="caution">
    <text evidence="3">The sequence shown here is derived from an EMBL/GenBank/DDBJ whole genome shotgun (WGS) entry which is preliminary data.</text>
</comment>
<organism evidence="3 4">
    <name type="scientific">Hwanghaeella grinnelliae</name>
    <dbReference type="NCBI Taxonomy" id="2500179"/>
    <lineage>
        <taxon>Bacteria</taxon>
        <taxon>Pseudomonadati</taxon>
        <taxon>Pseudomonadota</taxon>
        <taxon>Alphaproteobacteria</taxon>
        <taxon>Rhodospirillales</taxon>
        <taxon>Rhodospirillaceae</taxon>
        <taxon>Hwanghaeella</taxon>
    </lineage>
</organism>
<sequence>MRLSMLRIRSAKRKKLWDINSGWHCSIIGTCLTTEDLRALARKLHVETPEDSGADFRLHGHFVQACGQGGTTAKLLQKLLDRRHSAAIRRFGKAETTDELETLWNVERKGRDIPGAFWALMSHPQLETGLGTRAYGHIHMLSHLIGASNRADLDTLRSLEAEIDTLTSRLDNETARHARRMEEKDREIADLQKQLIAARAAKLDFTAPPPSKEAANLNADPDADEARQIQEITRARDDAQRTNEVLQETVHSLREEVQALETALLNTVPSDETDQDQGGFTAGDCRFDLHGRCILYVGGRLANVHRLRELVAQWNGELLHHDGGMEQSLDELPSCVFRADAVVFPTDCISHSAALKAKRLCRQSMKPYVPLRGSGVSSFVAGLQGKIDAFCPRDPGLMAAE</sequence>
<dbReference type="Pfam" id="PF10087">
    <property type="entry name" value="DUF2325"/>
    <property type="match status" value="1"/>
</dbReference>
<dbReference type="AlphaFoldDB" id="A0A437QY74"/>
<reference evidence="4" key="1">
    <citation type="submission" date="2019-01" db="EMBL/GenBank/DDBJ databases">
        <title>Gri0909 isolated from a small marine red alga.</title>
        <authorList>
            <person name="Kim J."/>
            <person name="Jeong S.E."/>
            <person name="Jeon C.O."/>
        </authorList>
    </citation>
    <scope>NUCLEOTIDE SEQUENCE [LARGE SCALE GENOMIC DNA]</scope>
    <source>
        <strain evidence="4">Gri0909</strain>
    </source>
</reference>
<keyword evidence="2" id="KW-0175">Coiled coil</keyword>
<feature type="coiled-coil region" evidence="2">
    <location>
        <begin position="229"/>
        <end position="263"/>
    </location>
</feature>
<evidence type="ECO:0000256" key="2">
    <source>
        <dbReference type="SAM" id="Coils"/>
    </source>
</evidence>
<dbReference type="Proteomes" id="UP000287447">
    <property type="component" value="Unassembled WGS sequence"/>
</dbReference>
<comment type="similarity">
    <text evidence="1">Belongs to the UPF0751 family.</text>
</comment>
<gene>
    <name evidence="3" type="ORF">EOI86_09405</name>
</gene>
<evidence type="ECO:0000313" key="3">
    <source>
        <dbReference type="EMBL" id="RVU39433.1"/>
    </source>
</evidence>
<evidence type="ECO:0000313" key="4">
    <source>
        <dbReference type="Proteomes" id="UP000287447"/>
    </source>
</evidence>
<feature type="coiled-coil region" evidence="2">
    <location>
        <begin position="156"/>
        <end position="201"/>
    </location>
</feature>
<dbReference type="InterPro" id="IPR016772">
    <property type="entry name" value="UCP020408"/>
</dbReference>
<accession>A0A437QY74</accession>
<name>A0A437QY74_9PROT</name>